<dbReference type="GO" id="GO:0031369">
    <property type="term" value="F:translation initiation factor binding"/>
    <property type="evidence" value="ECO:0007669"/>
    <property type="project" value="InterPro"/>
</dbReference>
<organism evidence="10 11">
    <name type="scientific">Coemansia pectinata</name>
    <dbReference type="NCBI Taxonomy" id="1052879"/>
    <lineage>
        <taxon>Eukaryota</taxon>
        <taxon>Fungi</taxon>
        <taxon>Fungi incertae sedis</taxon>
        <taxon>Zoopagomycota</taxon>
        <taxon>Kickxellomycotina</taxon>
        <taxon>Kickxellomycetes</taxon>
        <taxon>Kickxellales</taxon>
        <taxon>Kickxellaceae</taxon>
        <taxon>Coemansia</taxon>
    </lineage>
</organism>
<dbReference type="Pfam" id="PF08662">
    <property type="entry name" value="eIF2A"/>
    <property type="match status" value="1"/>
</dbReference>
<dbReference type="GO" id="GO:0003723">
    <property type="term" value="F:RNA binding"/>
    <property type="evidence" value="ECO:0007669"/>
    <property type="project" value="UniProtKB-UniRule"/>
</dbReference>
<dbReference type="OrthoDB" id="10250414at2759"/>
<dbReference type="Gene3D" id="3.30.70.330">
    <property type="match status" value="1"/>
</dbReference>
<dbReference type="Gene3D" id="1.10.510.10">
    <property type="entry name" value="Transferase(Phosphotransferase) domain 1"/>
    <property type="match status" value="2"/>
</dbReference>
<dbReference type="InterPro" id="IPR003954">
    <property type="entry name" value="RRM_euk-type"/>
</dbReference>
<dbReference type="SUPFAM" id="SSF82171">
    <property type="entry name" value="DPP6 N-terminal domain-like"/>
    <property type="match status" value="1"/>
</dbReference>
<keyword evidence="2 6" id="KW-0963">Cytoplasm</keyword>
<dbReference type="SMART" id="SM00361">
    <property type="entry name" value="RRM_1"/>
    <property type="match status" value="1"/>
</dbReference>
<proteinExistence type="inferred from homology"/>
<dbReference type="GO" id="GO:0005852">
    <property type="term" value="C:eukaryotic translation initiation factor 3 complex"/>
    <property type="evidence" value="ECO:0007669"/>
    <property type="project" value="UniProtKB-UniRule"/>
</dbReference>
<evidence type="ECO:0000256" key="2">
    <source>
        <dbReference type="ARBA" id="ARBA00022490"/>
    </source>
</evidence>
<comment type="caution">
    <text evidence="10">The sequence shown here is derived from an EMBL/GenBank/DDBJ whole genome shotgun (WGS) entry which is preliminary data.</text>
</comment>
<sequence>MPMTQLVSSRTVKASMHPPIPDLSSPRCCRRHRRNSDVTADSILSRHSASTAGGSANANDKPISQRVDGADCRRQATFSSFRHQHQDLVIDSEDALSGVSSVHSAERKRDSHVSIGSADSLSVERNGSSQHHGLSRKHSVPLHRNSTPNVNGGSSSSNNDKSSEPSDSSSGVPSSKDTPCAAMRTVGASFFDAIKRNTHDEPMSSTKALRIFNTVFPAMHKQQEQYTLCAGAAMPEHDPSCGQCVSEAMVTAHQAAAAKGVDSHGNGHSELRMNLGDGRNAVYVAPCERHLECPLEKKGKYLIHTNRPRIMTDMSKVEFGIRVDGWKRVVFKTVNDPALAERELSFYKKAAVSDSDHIMHLLDEFADNSNKHVMVFPRMSNAHIHGHDLFKIAHMARQLFLALEDLHRLGIAHLDITPTNLMADPDDASHIEVIDFGLACDIAESEDGLLPSRGTCGFVAPEILAGDARDLRADVYSAGVVLGMMLQSYLPTVSLRLLGGPLIRSDTTDMIIAQIDELLDAYKYVPAPAEFVECNTTYVRPVSDIQPSVPMAPISLSRVSSTETSSVTSAVSVLGSLPSARRMTQARGDVCYRNSRNYSDDDDEAAAYAAAYVGGGASMYGGYGSISDDDDDNDVNSGSHRSNGFGSFFSRHSVINSCIENSRAEPIHLQNESYNGNCGRPIYASASASATCFEDDYASLSGGYYRSPNNTPVYSRSLHDRSANGRASGLTSLFGNTPDSHSSIRYKPVAATAYPRNAVPKAMGIYPVSSLQSSANEAGASARKPGRVPLVVLHAADLLRWTLQVNPHCRPTAAQALNHPLLASIEINSAKHRAITPLGTIKTDAGVDSTTPESPKSRGCTASPNCGDGSCAFCLDAGLAGLPLAPRLPSGVVSESTTSAVTPEPSSAPPAKDLDLFKDTAMSDMYLWESEMYSRLGRSSTSGHGSDRMDVDGYSSNHHNLHSYSSVQDEVTNFYTSASSNYDDISSKAINLKMVTLSIDNLPASEEELDFSDLERRFAIPEQEETLENVIFVDNLPLVEEEKEAKLISYIMKTLVKFGKVKENGIHMPKDDSTGKVMSKGYMFIEYVTAEQAQAAIRGLNGWKFDKSHILLANRFMDVEKYSEVDDVYRAPPMEAYVEREHLRSWLADDCGRDQFAMYAGQDLTVFWNEPELPAEVVHTRTNWTETHVQWSPLGSYMCTFHRQGLALWGGHSWKKLMRFVHQGVRVADFSPSERYLVTWASEPISLDAVNQYLGEGNEHQNPYTADDEGHTTCVWDAYTGSLLRSFPPIKAEDGKAAKASWSQFKWSPSERYLARMTPESSLAIYDVQTMGLVDKKAMKVPGIQDFAWCPHTIIDPRTNVAKPEMIAYWTPEEGNLPARVSLISVPSKTLVRTKNLFNVFTCALHWHPQGQMLCVRVQRYTKSRKSQYTNLEIFRTNERDVPVDVIELKDSAVIFEWEPVSENYRFAIVHSDDPNPPPMNASRMATATVKTSVSFYAFERQGKLVQKEGFKLLKTLGGKNTTNLKWSPQGRHIVLATLRTISACPLEFCDVDFDQSAAAKSGDAGDAITVLEAREHYGVTDLDWDPTGRFVVSSASSWRHTMENGYVLWDFKGQQLNKASVDRFKQLVWRPRPRSLLTEEQKREVRKNLKDYSKEFDEQDERKIHAADAELMSYRRRRISEWVAWREQIEAKLQAETEEALSNGYKLPAMSDNEDFVVDELVEEVIEEKEEIIN</sequence>
<dbReference type="InterPro" id="IPR015943">
    <property type="entry name" value="WD40/YVTN_repeat-like_dom_sf"/>
</dbReference>
<dbReference type="InterPro" id="IPR035979">
    <property type="entry name" value="RBD_domain_sf"/>
</dbReference>
<comment type="subcellular location">
    <subcellularLocation>
        <location evidence="1 6">Cytoplasm</location>
    </subcellularLocation>
</comment>
<dbReference type="PROSITE" id="PS50102">
    <property type="entry name" value="RRM"/>
    <property type="match status" value="1"/>
</dbReference>
<evidence type="ECO:0000256" key="3">
    <source>
        <dbReference type="ARBA" id="ARBA00022540"/>
    </source>
</evidence>
<keyword evidence="5 6" id="KW-0648">Protein biosynthesis</keyword>
<feature type="domain" description="Protein kinase" evidence="8">
    <location>
        <begin position="269"/>
        <end position="822"/>
    </location>
</feature>
<dbReference type="PANTHER" id="PTHR14068">
    <property type="entry name" value="EUKARYOTIC TRANSLATION INITIATION FACTOR 3 EIF3 -RELATED"/>
    <property type="match status" value="1"/>
</dbReference>
<dbReference type="InterPro" id="IPR000719">
    <property type="entry name" value="Prot_kinase_dom"/>
</dbReference>
<dbReference type="InterPro" id="IPR012677">
    <property type="entry name" value="Nucleotide-bd_a/b_plait_sf"/>
</dbReference>
<comment type="similarity">
    <text evidence="6">Belongs to the eIF-3 subunit B family.</text>
</comment>
<feature type="compositionally biased region" description="Low complexity" evidence="7">
    <location>
        <begin position="48"/>
        <end position="59"/>
    </location>
</feature>
<dbReference type="GO" id="GO:0001732">
    <property type="term" value="P:formation of cytoplasmic translation initiation complex"/>
    <property type="evidence" value="ECO:0007669"/>
    <property type="project" value="UniProtKB-UniRule"/>
</dbReference>
<dbReference type="SUPFAM" id="SSF54928">
    <property type="entry name" value="RNA-binding domain, RBD"/>
    <property type="match status" value="1"/>
</dbReference>
<evidence type="ECO:0000256" key="4">
    <source>
        <dbReference type="ARBA" id="ARBA00022884"/>
    </source>
</evidence>
<dbReference type="InterPro" id="IPR000504">
    <property type="entry name" value="RRM_dom"/>
</dbReference>
<dbReference type="InterPro" id="IPR034363">
    <property type="entry name" value="eIF3B_RRM"/>
</dbReference>
<reference evidence="10" key="1">
    <citation type="submission" date="2022-07" db="EMBL/GenBank/DDBJ databases">
        <title>Phylogenomic reconstructions and comparative analyses of Kickxellomycotina fungi.</title>
        <authorList>
            <person name="Reynolds N.K."/>
            <person name="Stajich J.E."/>
            <person name="Barry K."/>
            <person name="Grigoriev I.V."/>
            <person name="Crous P."/>
            <person name="Smith M.E."/>
        </authorList>
    </citation>
    <scope>NUCLEOTIDE SEQUENCE</scope>
    <source>
        <strain evidence="10">BCRC 34297</strain>
    </source>
</reference>
<evidence type="ECO:0000256" key="1">
    <source>
        <dbReference type="ARBA" id="ARBA00004496"/>
    </source>
</evidence>
<feature type="compositionally biased region" description="Polar residues" evidence="7">
    <location>
        <begin position="117"/>
        <end position="132"/>
    </location>
</feature>
<dbReference type="EMBL" id="JANBUH010000297">
    <property type="protein sequence ID" value="KAJ2752317.1"/>
    <property type="molecule type" value="Genomic_DNA"/>
</dbReference>
<dbReference type="FunFam" id="3.30.70.330:FF:000235">
    <property type="entry name" value="Eukaryotic translation initiation factor 3 subunit B"/>
    <property type="match status" value="1"/>
</dbReference>
<dbReference type="InterPro" id="IPR013979">
    <property type="entry name" value="TIF_beta_prop-like"/>
</dbReference>
<evidence type="ECO:0000256" key="5">
    <source>
        <dbReference type="ARBA" id="ARBA00022917"/>
    </source>
</evidence>
<feature type="compositionally biased region" description="Polar residues" evidence="7">
    <location>
        <begin position="895"/>
        <end position="905"/>
    </location>
</feature>
<keyword evidence="4 6" id="KW-0694">RNA-binding</keyword>
<evidence type="ECO:0000259" key="9">
    <source>
        <dbReference type="PROSITE" id="PS50102"/>
    </source>
</evidence>
<protein>
    <recommendedName>
        <fullName evidence="6">Eukaryotic translation initiation factor 3 subunit B</fullName>
        <shortName evidence="6">eIF3b</shortName>
    </recommendedName>
    <alternativeName>
        <fullName evidence="6">Eukaryotic translation initiation factor 3 90 kDa subunit homolog</fullName>
        <shortName evidence="6">eIF3 p90</shortName>
    </alternativeName>
    <alternativeName>
        <fullName evidence="6">Translation initiation factor eIF3, p90 subunit homolog</fullName>
    </alternativeName>
</protein>
<dbReference type="SUPFAM" id="SSF56112">
    <property type="entry name" value="Protein kinase-like (PK-like)"/>
    <property type="match status" value="1"/>
</dbReference>
<dbReference type="GO" id="GO:0005524">
    <property type="term" value="F:ATP binding"/>
    <property type="evidence" value="ECO:0007669"/>
    <property type="project" value="InterPro"/>
</dbReference>
<feature type="compositionally biased region" description="Polar residues" evidence="7">
    <location>
        <begin position="1"/>
        <end position="12"/>
    </location>
</feature>
<feature type="compositionally biased region" description="Low complexity" evidence="7">
    <location>
        <begin position="145"/>
        <end position="178"/>
    </location>
</feature>
<feature type="domain" description="RRM" evidence="9">
    <location>
        <begin position="1029"/>
        <end position="1124"/>
    </location>
</feature>
<dbReference type="PROSITE" id="PS50011">
    <property type="entry name" value="PROTEIN_KINASE_DOM"/>
    <property type="match status" value="1"/>
</dbReference>
<dbReference type="HAMAP" id="MF_03001">
    <property type="entry name" value="eIF3b"/>
    <property type="match status" value="1"/>
</dbReference>
<dbReference type="Gene3D" id="2.130.10.10">
    <property type="entry name" value="YVTN repeat-like/Quinoprotein amine dehydrogenase"/>
    <property type="match status" value="1"/>
</dbReference>
<gene>
    <name evidence="6 10" type="primary">PRT1</name>
    <name evidence="10" type="ORF">GGI19_003906</name>
</gene>
<feature type="region of interest" description="Disordered" evidence="7">
    <location>
        <begin position="1"/>
        <end position="70"/>
    </location>
</feature>
<feature type="region of interest" description="Disordered" evidence="7">
    <location>
        <begin position="895"/>
        <end position="914"/>
    </location>
</feature>
<dbReference type="Proteomes" id="UP001140011">
    <property type="component" value="Unassembled WGS sequence"/>
</dbReference>
<name>A0A9W8LAT9_9FUNG</name>
<accession>A0A9W8LAT9</accession>
<evidence type="ECO:0000256" key="6">
    <source>
        <dbReference type="HAMAP-Rule" id="MF_03001"/>
    </source>
</evidence>
<evidence type="ECO:0000256" key="7">
    <source>
        <dbReference type="SAM" id="MobiDB-lite"/>
    </source>
</evidence>
<feature type="region of interest" description="Disordered" evidence="7">
    <location>
        <begin position="101"/>
        <end position="179"/>
    </location>
</feature>
<dbReference type="SMART" id="SM00220">
    <property type="entry name" value="S_TKc"/>
    <property type="match status" value="1"/>
</dbReference>
<dbReference type="CDD" id="cd12278">
    <property type="entry name" value="RRM_eIF3B"/>
    <property type="match status" value="1"/>
</dbReference>
<dbReference type="InterPro" id="IPR011009">
    <property type="entry name" value="Kinase-like_dom_sf"/>
</dbReference>
<dbReference type="GO" id="GO:0003743">
    <property type="term" value="F:translation initiation factor activity"/>
    <property type="evidence" value="ECO:0007669"/>
    <property type="project" value="UniProtKB-UniRule"/>
</dbReference>
<keyword evidence="3 6" id="KW-0396">Initiation factor</keyword>
<dbReference type="Pfam" id="PF00069">
    <property type="entry name" value="Pkinase"/>
    <property type="match status" value="1"/>
</dbReference>
<comment type="function">
    <text evidence="6">RNA-binding component of the eukaryotic translation initiation factor 3 (eIF-3) complex, which is involved in protein synthesis of a specialized repertoire of mRNAs and, together with other initiation factors, stimulates binding of mRNA and methionyl-tRNAi to the 40S ribosome. The eIF-3 complex specifically targets and initiates translation of a subset of mRNAs involved in cell proliferation.</text>
</comment>
<dbReference type="InterPro" id="IPR011400">
    <property type="entry name" value="EIF3B"/>
</dbReference>
<dbReference type="PANTHER" id="PTHR14068:SF0">
    <property type="entry name" value="EUKARYOTIC TRANSLATION INITIATION FACTOR 3 SUBUNIT B"/>
    <property type="match status" value="1"/>
</dbReference>
<dbReference type="Pfam" id="PF00076">
    <property type="entry name" value="RRM_1"/>
    <property type="match status" value="1"/>
</dbReference>
<evidence type="ECO:0000313" key="11">
    <source>
        <dbReference type="Proteomes" id="UP001140011"/>
    </source>
</evidence>
<keyword evidence="11" id="KW-1185">Reference proteome</keyword>
<dbReference type="GO" id="GO:0033290">
    <property type="term" value="C:eukaryotic 48S preinitiation complex"/>
    <property type="evidence" value="ECO:0007669"/>
    <property type="project" value="UniProtKB-UniRule"/>
</dbReference>
<dbReference type="GO" id="GO:0004672">
    <property type="term" value="F:protein kinase activity"/>
    <property type="evidence" value="ECO:0007669"/>
    <property type="project" value="InterPro"/>
</dbReference>
<dbReference type="GO" id="GO:0016282">
    <property type="term" value="C:eukaryotic 43S preinitiation complex"/>
    <property type="evidence" value="ECO:0007669"/>
    <property type="project" value="UniProtKB-UniRule"/>
</dbReference>
<comment type="subunit">
    <text evidence="6">Component of the eukaryotic translation initiation factor 3 (eIF-3) complex.</text>
</comment>
<evidence type="ECO:0000259" key="8">
    <source>
        <dbReference type="PROSITE" id="PS50011"/>
    </source>
</evidence>
<evidence type="ECO:0000313" key="10">
    <source>
        <dbReference type="EMBL" id="KAJ2752317.1"/>
    </source>
</evidence>